<evidence type="ECO:0000256" key="8">
    <source>
        <dbReference type="ARBA" id="ARBA00022723"/>
    </source>
</evidence>
<dbReference type="EMBL" id="CP003746">
    <property type="protein sequence ID" value="AFU99642.1"/>
    <property type="molecule type" value="Genomic_DNA"/>
</dbReference>
<evidence type="ECO:0000256" key="1">
    <source>
        <dbReference type="ARBA" id="ARBA00001226"/>
    </source>
</evidence>
<dbReference type="GO" id="GO:0005737">
    <property type="term" value="C:cytoplasm"/>
    <property type="evidence" value="ECO:0007669"/>
    <property type="project" value="UniProtKB-SubCell"/>
</dbReference>
<dbReference type="Gene3D" id="3.40.50.1000">
    <property type="entry name" value="HAD superfamily/HAD-like"/>
    <property type="match status" value="1"/>
</dbReference>
<evidence type="ECO:0000256" key="2">
    <source>
        <dbReference type="ARBA" id="ARBA00001946"/>
    </source>
</evidence>
<dbReference type="STRING" id="1117647.M5M_12420"/>
<evidence type="ECO:0000256" key="12">
    <source>
        <dbReference type="ARBA" id="ARBA00023277"/>
    </source>
</evidence>
<dbReference type="GO" id="GO:0046872">
    <property type="term" value="F:metal ion binding"/>
    <property type="evidence" value="ECO:0007669"/>
    <property type="project" value="UniProtKB-KW"/>
</dbReference>
<comment type="pathway">
    <text evidence="5">Nucleotide-sugar biosynthesis; ADP-L-glycero-beta-D-manno-heptose biosynthesis; ADP-L-glycero-beta-D-manno-heptose from D-glycero-beta-D-manno-heptose 7-phosphate: step 2/4.</text>
</comment>
<dbReference type="PANTHER" id="PTHR42891">
    <property type="entry name" value="D-GLYCERO-BETA-D-MANNO-HEPTOSE-1,7-BISPHOSPHATE 7-PHOSPHATASE"/>
    <property type="match status" value="1"/>
</dbReference>
<dbReference type="InterPro" id="IPR023214">
    <property type="entry name" value="HAD_sf"/>
</dbReference>
<feature type="active site" description="Nucleophile" evidence="15">
    <location>
        <position position="11"/>
    </location>
</feature>
<comment type="cofactor">
    <cofactor evidence="3 17">
        <name>Zn(2+)</name>
        <dbReference type="ChEBI" id="CHEBI:29105"/>
    </cofactor>
</comment>
<evidence type="ECO:0000256" key="9">
    <source>
        <dbReference type="ARBA" id="ARBA00022801"/>
    </source>
</evidence>
<accession>K4L0H9</accession>
<keyword evidence="12 14" id="KW-0119">Carbohydrate metabolism</keyword>
<feature type="binding site" evidence="17">
    <location>
        <position position="130"/>
    </location>
    <ligand>
        <name>Mg(2+)</name>
        <dbReference type="ChEBI" id="CHEBI:18420"/>
    </ligand>
</feature>
<name>K4L0H9_SIMAS</name>
<dbReference type="InterPro" id="IPR004446">
    <property type="entry name" value="Heptose_bisP_phosphatase"/>
</dbReference>
<dbReference type="InterPro" id="IPR006543">
    <property type="entry name" value="Histidinol-phos"/>
</dbReference>
<evidence type="ECO:0000256" key="15">
    <source>
        <dbReference type="PIRSR" id="PIRSR004682-1"/>
    </source>
</evidence>
<keyword evidence="10 17" id="KW-0862">Zinc</keyword>
<comment type="cofactor">
    <cofactor evidence="2 17">
        <name>Mg(2+)</name>
        <dbReference type="ChEBI" id="CHEBI:18420"/>
    </cofactor>
</comment>
<dbReference type="NCBIfam" id="NF006506">
    <property type="entry name" value="PRK08942.1"/>
    <property type="match status" value="1"/>
</dbReference>
<keyword evidence="9 14" id="KW-0378">Hydrolase</keyword>
<sequence>MDDNLKLVILDRDGVINEDSDAFIKSESEWVPLPGAIDAMASLSKAGFTLVVATNQSGLARGLFDLDDLEAMHAKMAQLVESQGGALSAVFYCPHGPDDGCNCRKPKPGLIDAIEAEFDTSASGVPLVGDSLRDLEAGISKGCDPILVLTGKGRKTQASIEQQAPDWANKLVVCEDLAAAAHHIQTVYG</sequence>
<dbReference type="GO" id="GO:0005975">
    <property type="term" value="P:carbohydrate metabolic process"/>
    <property type="evidence" value="ECO:0007669"/>
    <property type="project" value="InterPro"/>
</dbReference>
<reference evidence="18 19" key="1">
    <citation type="journal article" date="2013" name="Genome Announc.">
        <title>Complete genome sequence of Simiduia agarivorans SA1(T), a marine bacterium able to degrade a variety of polysaccharides.</title>
        <authorList>
            <person name="Lin S.Y."/>
            <person name="Shieh W.Y."/>
            <person name="Chen J.S."/>
            <person name="Tang S.L."/>
        </authorList>
    </citation>
    <scope>NUCLEOTIDE SEQUENCE [LARGE SCALE GENOMIC DNA]</scope>
    <source>
        <strain evidence="19">DSM 21679 / JCM 13881 / BCRC 17597 / SA1</strain>
    </source>
</reference>
<dbReference type="OrthoDB" id="9788272at2"/>
<proteinExistence type="inferred from homology"/>
<dbReference type="NCBIfam" id="TIGR01662">
    <property type="entry name" value="HAD-SF-IIIA"/>
    <property type="match status" value="1"/>
</dbReference>
<evidence type="ECO:0000313" key="19">
    <source>
        <dbReference type="Proteomes" id="UP000000466"/>
    </source>
</evidence>
<gene>
    <name evidence="18" type="ordered locus">M5M_12420</name>
</gene>
<evidence type="ECO:0000256" key="4">
    <source>
        <dbReference type="ARBA" id="ARBA00004496"/>
    </source>
</evidence>
<feature type="site" description="Stabilizes the phosphoryl group" evidence="16">
    <location>
        <position position="54"/>
    </location>
</feature>
<dbReference type="RefSeq" id="WP_015047806.1">
    <property type="nucleotide sequence ID" value="NC_018868.3"/>
</dbReference>
<dbReference type="EC" id="3.1.3.-" evidence="14"/>
<feature type="active site" description="Proton donor" evidence="15">
    <location>
        <position position="13"/>
    </location>
</feature>
<dbReference type="Proteomes" id="UP000000466">
    <property type="component" value="Chromosome"/>
</dbReference>
<evidence type="ECO:0000256" key="3">
    <source>
        <dbReference type="ARBA" id="ARBA00001947"/>
    </source>
</evidence>
<dbReference type="FunFam" id="3.40.50.1000:FF:000168">
    <property type="entry name" value="D,D-heptose 1,7-bisphosphate phosphatase"/>
    <property type="match status" value="1"/>
</dbReference>
<dbReference type="HOGENOM" id="CLU_085077_2_0_6"/>
<keyword evidence="8 17" id="KW-0479">Metal-binding</keyword>
<dbReference type="KEGG" id="saga:M5M_12420"/>
<evidence type="ECO:0000256" key="5">
    <source>
        <dbReference type="ARBA" id="ARBA00004708"/>
    </source>
</evidence>
<comment type="subunit">
    <text evidence="6">Monomer.</text>
</comment>
<feature type="site" description="Stabilizes the phosphoryl group" evidence="16">
    <location>
        <position position="105"/>
    </location>
</feature>
<dbReference type="NCBIfam" id="TIGR01656">
    <property type="entry name" value="Histidinol-ppas"/>
    <property type="match status" value="1"/>
</dbReference>
<feature type="binding site" evidence="17">
    <location>
        <position position="101"/>
    </location>
    <ligand>
        <name>Zn(2+)</name>
        <dbReference type="ChEBI" id="CHEBI:29105"/>
    </ligand>
</feature>
<evidence type="ECO:0000256" key="13">
    <source>
        <dbReference type="ARBA" id="ARBA00061616"/>
    </source>
</evidence>
<comment type="similarity">
    <text evidence="13 14">Belongs to the gmhB family.</text>
</comment>
<feature type="binding site" evidence="17">
    <location>
        <position position="11"/>
    </location>
    <ligand>
        <name>Mg(2+)</name>
        <dbReference type="ChEBI" id="CHEBI:18420"/>
    </ligand>
</feature>
<evidence type="ECO:0000256" key="11">
    <source>
        <dbReference type="ARBA" id="ARBA00022842"/>
    </source>
</evidence>
<dbReference type="SUPFAM" id="SSF56784">
    <property type="entry name" value="HAD-like"/>
    <property type="match status" value="1"/>
</dbReference>
<evidence type="ECO:0000256" key="6">
    <source>
        <dbReference type="ARBA" id="ARBA00011245"/>
    </source>
</evidence>
<dbReference type="PANTHER" id="PTHR42891:SF1">
    <property type="entry name" value="D-GLYCERO-BETA-D-MANNO-HEPTOSE-1,7-BISPHOSPHATE 7-PHOSPHATASE"/>
    <property type="match status" value="1"/>
</dbReference>
<dbReference type="InterPro" id="IPR036412">
    <property type="entry name" value="HAD-like_sf"/>
</dbReference>
<dbReference type="CDD" id="cd07503">
    <property type="entry name" value="HAD_HisB-N"/>
    <property type="match status" value="1"/>
</dbReference>
<dbReference type="InterPro" id="IPR006549">
    <property type="entry name" value="HAD-SF_hydro_IIIA"/>
</dbReference>
<dbReference type="AlphaFoldDB" id="K4L0H9"/>
<protein>
    <recommendedName>
        <fullName evidence="14">D,D-heptose 1,7-bisphosphate phosphatase</fullName>
        <ecNumber evidence="14">3.1.3.-</ecNumber>
    </recommendedName>
</protein>
<feature type="site" description="Contributes to substrate recognition" evidence="16">
    <location>
        <position position="104"/>
    </location>
</feature>
<keyword evidence="7 14" id="KW-0963">Cytoplasm</keyword>
<feature type="binding site" evidence="17">
    <location>
        <position position="103"/>
    </location>
    <ligand>
        <name>Zn(2+)</name>
        <dbReference type="ChEBI" id="CHEBI:29105"/>
    </ligand>
</feature>
<dbReference type="Pfam" id="PF13242">
    <property type="entry name" value="Hydrolase_like"/>
    <property type="match status" value="1"/>
</dbReference>
<evidence type="ECO:0000256" key="10">
    <source>
        <dbReference type="ARBA" id="ARBA00022833"/>
    </source>
</evidence>
<evidence type="ECO:0000256" key="17">
    <source>
        <dbReference type="PIRSR" id="PIRSR004682-4"/>
    </source>
</evidence>
<feature type="binding site" evidence="17">
    <location>
        <position position="93"/>
    </location>
    <ligand>
        <name>Zn(2+)</name>
        <dbReference type="ChEBI" id="CHEBI:29105"/>
    </ligand>
</feature>
<dbReference type="eggNOG" id="COG0241">
    <property type="taxonomic scope" value="Bacteria"/>
</dbReference>
<evidence type="ECO:0000313" key="18">
    <source>
        <dbReference type="EMBL" id="AFU99642.1"/>
    </source>
</evidence>
<comment type="subcellular location">
    <subcellularLocation>
        <location evidence="4 14">Cytoplasm</location>
    </subcellularLocation>
</comment>
<feature type="binding site" evidence="17">
    <location>
        <position position="95"/>
    </location>
    <ligand>
        <name>Zn(2+)</name>
        <dbReference type="ChEBI" id="CHEBI:29105"/>
    </ligand>
</feature>
<evidence type="ECO:0000256" key="14">
    <source>
        <dbReference type="PIRNR" id="PIRNR004682"/>
    </source>
</evidence>
<organism evidence="18 19">
    <name type="scientific">Simiduia agarivorans (strain DSM 21679 / JCM 13881 / BCRC 17597 / SA1)</name>
    <dbReference type="NCBI Taxonomy" id="1117647"/>
    <lineage>
        <taxon>Bacteria</taxon>
        <taxon>Pseudomonadati</taxon>
        <taxon>Pseudomonadota</taxon>
        <taxon>Gammaproteobacteria</taxon>
        <taxon>Cellvibrionales</taxon>
        <taxon>Cellvibrionaceae</taxon>
        <taxon>Simiduia</taxon>
    </lineage>
</organism>
<dbReference type="PIRSF" id="PIRSF004682">
    <property type="entry name" value="GmhB"/>
    <property type="match status" value="1"/>
</dbReference>
<evidence type="ECO:0000256" key="16">
    <source>
        <dbReference type="PIRSR" id="PIRSR004682-3"/>
    </source>
</evidence>
<dbReference type="GO" id="GO:0034200">
    <property type="term" value="F:D-glycero-beta-D-manno-heptose 1,7-bisphosphate 7-phosphatase activity"/>
    <property type="evidence" value="ECO:0007669"/>
    <property type="project" value="UniProtKB-EC"/>
</dbReference>
<feature type="binding site" evidence="17">
    <location>
        <position position="13"/>
    </location>
    <ligand>
        <name>Mg(2+)</name>
        <dbReference type="ChEBI" id="CHEBI:18420"/>
    </ligand>
</feature>
<comment type="catalytic activity">
    <reaction evidence="1">
        <text>D-glycero-beta-D-manno-heptose 1,7-bisphosphate + H2O = D-glycero-beta-D-manno-heptose 1-phosphate + phosphate</text>
        <dbReference type="Rhea" id="RHEA:28518"/>
        <dbReference type="ChEBI" id="CHEBI:15377"/>
        <dbReference type="ChEBI" id="CHEBI:43474"/>
        <dbReference type="ChEBI" id="CHEBI:60208"/>
        <dbReference type="ChEBI" id="CHEBI:61593"/>
        <dbReference type="EC" id="3.1.3.82"/>
    </reaction>
</comment>
<keyword evidence="19" id="KW-1185">Reference proteome</keyword>
<evidence type="ECO:0000256" key="7">
    <source>
        <dbReference type="ARBA" id="ARBA00022490"/>
    </source>
</evidence>
<keyword evidence="11 17" id="KW-0460">Magnesium</keyword>